<name>A0ABY8WIE3_9ACTN</name>
<gene>
    <name evidence="3" type="ORF">ACTOB_001206</name>
</gene>
<reference evidence="3 4" key="1">
    <citation type="submission" date="2023-06" db="EMBL/GenBank/DDBJ databases">
        <authorList>
            <person name="Yushchuk O."/>
            <person name="Binda E."/>
            <person name="Ruckert-Reed C."/>
            <person name="Fedorenko V."/>
            <person name="Kalinowski J."/>
            <person name="Marinelli F."/>
        </authorList>
    </citation>
    <scope>NUCLEOTIDE SEQUENCE [LARGE SCALE GENOMIC DNA]</scope>
    <source>
        <strain evidence="3 4">NRRL 3884</strain>
    </source>
</reference>
<feature type="transmembrane region" description="Helical" evidence="2">
    <location>
        <begin position="213"/>
        <end position="231"/>
    </location>
</feature>
<keyword evidence="2" id="KW-0472">Membrane</keyword>
<feature type="region of interest" description="Disordered" evidence="1">
    <location>
        <begin position="1"/>
        <end position="29"/>
    </location>
</feature>
<evidence type="ECO:0000256" key="1">
    <source>
        <dbReference type="SAM" id="MobiDB-lite"/>
    </source>
</evidence>
<feature type="compositionally biased region" description="Pro residues" evidence="1">
    <location>
        <begin position="176"/>
        <end position="198"/>
    </location>
</feature>
<organism evidence="3 4">
    <name type="scientific">Actinoplanes oblitus</name>
    <dbReference type="NCBI Taxonomy" id="3040509"/>
    <lineage>
        <taxon>Bacteria</taxon>
        <taxon>Bacillati</taxon>
        <taxon>Actinomycetota</taxon>
        <taxon>Actinomycetes</taxon>
        <taxon>Micromonosporales</taxon>
        <taxon>Micromonosporaceae</taxon>
        <taxon>Actinoplanes</taxon>
    </lineage>
</organism>
<evidence type="ECO:0000313" key="4">
    <source>
        <dbReference type="Proteomes" id="UP001240150"/>
    </source>
</evidence>
<evidence type="ECO:0000256" key="2">
    <source>
        <dbReference type="SAM" id="Phobius"/>
    </source>
</evidence>
<keyword evidence="2" id="KW-1133">Transmembrane helix</keyword>
<dbReference type="Proteomes" id="UP001240150">
    <property type="component" value="Chromosome"/>
</dbReference>
<keyword evidence="4" id="KW-1185">Reference proteome</keyword>
<feature type="region of interest" description="Disordered" evidence="1">
    <location>
        <begin position="47"/>
        <end position="100"/>
    </location>
</feature>
<protein>
    <submittedName>
        <fullName evidence="3">Uncharacterized protein</fullName>
    </submittedName>
</protein>
<proteinExistence type="predicted"/>
<keyword evidence="2" id="KW-0812">Transmembrane</keyword>
<evidence type="ECO:0000313" key="3">
    <source>
        <dbReference type="EMBL" id="WIM97659.1"/>
    </source>
</evidence>
<feature type="compositionally biased region" description="Low complexity" evidence="1">
    <location>
        <begin position="153"/>
        <end position="162"/>
    </location>
</feature>
<dbReference type="RefSeq" id="WP_284919057.1">
    <property type="nucleotide sequence ID" value="NZ_CP126980.1"/>
</dbReference>
<accession>A0ABY8WIE3</accession>
<sequence length="392" mass="42575">MTDPTRVADSSDEPPTSHVPDRWSGAAPVPATVPRRSMWERLVERVSGEPEPEHWATMPAVDPWAGQDTPVWTTEQLPPVEMPPTRLDASTSTRPAAVLPEKERKIRALLNDIAAKARESPPLNGTLPAVPQESGPPKAAGWFRRPKTRTPKTRTPAARTPAANPPAATPNRVPIQPRPPEAARPGWPPRPPEGARPGRPPRPRRRGRRLRRLLLIIAILAGLWFGAPFAYDRWPALAQFPVSAELPDRVGDLRLRADQASKRALDRLTDQLSAAGAGGAAFAGVYGDGNGKRVTLYGVTGWRFTPDADVTRQLDRVSDEVGLTDVQDYPLDESGAYERCGTGRLNGTSTVVCTWADHGSMATVLLTRRSIADSAELVARLRGELLAPKFGA</sequence>
<dbReference type="EMBL" id="CP126980">
    <property type="protein sequence ID" value="WIM97659.1"/>
    <property type="molecule type" value="Genomic_DNA"/>
</dbReference>
<feature type="region of interest" description="Disordered" evidence="1">
    <location>
        <begin position="117"/>
        <end position="205"/>
    </location>
</feature>